<dbReference type="Gene3D" id="3.10.20.410">
    <property type="match status" value="1"/>
</dbReference>
<dbReference type="Gene3D" id="2.60.40.3110">
    <property type="match status" value="1"/>
</dbReference>
<dbReference type="SUPFAM" id="SSF141729">
    <property type="entry name" value="FimD N-terminal domain-like"/>
    <property type="match status" value="1"/>
</dbReference>
<keyword evidence="3 9" id="KW-0813">Transport</keyword>
<feature type="domain" description="PapC N-terminal" evidence="11">
    <location>
        <begin position="2"/>
        <end position="153"/>
    </location>
</feature>
<dbReference type="GO" id="GO:0009279">
    <property type="term" value="C:cell outer membrane"/>
    <property type="evidence" value="ECO:0007669"/>
    <property type="project" value="UniProtKB-SubCell"/>
</dbReference>
<dbReference type="PANTHER" id="PTHR30451:SF6">
    <property type="entry name" value="OUTER MEMBRANE USHER PROTEIN SFMD"/>
    <property type="match status" value="1"/>
</dbReference>
<evidence type="ECO:0000256" key="2">
    <source>
        <dbReference type="ARBA" id="ARBA00008064"/>
    </source>
</evidence>
<dbReference type="GO" id="GO:0009297">
    <property type="term" value="P:pilus assembly"/>
    <property type="evidence" value="ECO:0007669"/>
    <property type="project" value="InterPro"/>
</dbReference>
<dbReference type="KEGG" id="kpie:N5580_15710"/>
<evidence type="ECO:0000313" key="13">
    <source>
        <dbReference type="Proteomes" id="UP001211544"/>
    </source>
</evidence>
<evidence type="ECO:0000256" key="3">
    <source>
        <dbReference type="ARBA" id="ARBA00022448"/>
    </source>
</evidence>
<dbReference type="InterPro" id="IPR025885">
    <property type="entry name" value="PapC_N"/>
</dbReference>
<dbReference type="GO" id="GO:0015473">
    <property type="term" value="F:fimbrial usher porin activity"/>
    <property type="evidence" value="ECO:0007669"/>
    <property type="project" value="InterPro"/>
</dbReference>
<dbReference type="Gene3D" id="2.60.40.2610">
    <property type="entry name" value="Outer membrane usher protein FimD, plug domain"/>
    <property type="match status" value="1"/>
</dbReference>
<feature type="domain" description="PapC-like C-terminal" evidence="10">
    <location>
        <begin position="752"/>
        <end position="815"/>
    </location>
</feature>
<keyword evidence="13" id="KW-1185">Reference proteome</keyword>
<evidence type="ECO:0000256" key="9">
    <source>
        <dbReference type="RuleBase" id="RU003884"/>
    </source>
</evidence>
<comment type="subcellular location">
    <subcellularLocation>
        <location evidence="1 9">Cell outer membrane</location>
        <topology evidence="1 9">Multi-pass membrane protein</topology>
    </subcellularLocation>
</comment>
<dbReference type="PANTHER" id="PTHR30451">
    <property type="entry name" value="OUTER MEMBRANE USHER PROTEIN"/>
    <property type="match status" value="1"/>
</dbReference>
<keyword evidence="7 9" id="KW-0472">Membrane</keyword>
<evidence type="ECO:0000256" key="7">
    <source>
        <dbReference type="ARBA" id="ARBA00023136"/>
    </source>
</evidence>
<dbReference type="InterPro" id="IPR037224">
    <property type="entry name" value="PapC_N_sf"/>
</dbReference>
<evidence type="ECO:0000256" key="8">
    <source>
        <dbReference type="ARBA" id="ARBA00023237"/>
    </source>
</evidence>
<dbReference type="NCBIfam" id="NF011745">
    <property type="entry name" value="PRK15198.1"/>
    <property type="match status" value="1"/>
</dbReference>
<evidence type="ECO:0000313" key="12">
    <source>
        <dbReference type="EMBL" id="WBG90508.1"/>
    </source>
</evidence>
<dbReference type="InterPro" id="IPR025949">
    <property type="entry name" value="PapC-like_C"/>
</dbReference>
<evidence type="ECO:0000256" key="5">
    <source>
        <dbReference type="ARBA" id="ARBA00022692"/>
    </source>
</evidence>
<dbReference type="FunFam" id="2.60.40.2610:FF:000001">
    <property type="entry name" value="Outer membrane fimbrial usher protein"/>
    <property type="match status" value="1"/>
</dbReference>
<dbReference type="Gene3D" id="2.60.40.2070">
    <property type="match status" value="1"/>
</dbReference>
<keyword evidence="8 9" id="KW-0998">Cell outer membrane</keyword>
<dbReference type="InterPro" id="IPR043142">
    <property type="entry name" value="PapC-like_C_sf"/>
</dbReference>
<dbReference type="FunFam" id="2.60.40.3110:FF:000001">
    <property type="entry name" value="Putative fimbrial outer membrane usher"/>
    <property type="match status" value="1"/>
</dbReference>
<reference evidence="12 13" key="1">
    <citation type="journal article" date="2022" name="J Glob Antimicrob Resist">
        <title>First complete genome of a multidrug resistant strain of the novel human pathogen Kalamiella piersonii (GABEKP28) identified in human saliva.</title>
        <authorList>
            <person name="McDonagh F."/>
            <person name="Singh N.K."/>
            <person name="Venkateswaran K."/>
            <person name="Lonappan A.M."/>
            <person name="Hallahan B."/>
            <person name="Tuohy A."/>
            <person name="Burke L."/>
            <person name="Kovarova A."/>
            <person name="Miliotis G."/>
        </authorList>
    </citation>
    <scope>NUCLEOTIDE SEQUENCE [LARGE SCALE GENOMIC DNA]</scope>
    <source>
        <strain evidence="12 13">GABEKP28</strain>
    </source>
</reference>
<keyword evidence="6" id="KW-0732">Signal</keyword>
<protein>
    <submittedName>
        <fullName evidence="12">Outer membrane usher protein FimD</fullName>
    </submittedName>
</protein>
<name>A0AAJ5QJ45_9GAMM</name>
<evidence type="ECO:0000256" key="4">
    <source>
        <dbReference type="ARBA" id="ARBA00022452"/>
    </source>
</evidence>
<sequence length="832" mass="92078">MYFDPAFLSENGSTVADLSRFTSGKQAPGKYRVDIYVNDQFITASDIEFRDAEKDAAAKSDDNTGLYPCLSAKWLRRFGLDFKQFPQLQSQDGNQCLVLKKLITEATVNFDFDKLKLKITLPQAMLSNSAKGYIPPEEWDEGVPASLLSYTLTGDRSSHSESIYLGLNGGVNWGPWRLRHNGSYTHSESDSYTRNRWNSISTYAERAIIPLKSQLVLGDTSTDGKIFDSLSFRGLRLYSSESMYPNSQQGYAPTVRGIAQSKAKVVIRQNGYVIYTTYVQPGPFVINDISPASSSGDLVVSVEETSGKTQTFTVAYSTVPFLQREGHVVYNMNVGEYRSGSSNRRKPIFAESAAMYGITKSSTLYGGMQYAERYRSLLGGIAQNIGHVGAVSLDVTQAWSKLADDKDYSGQSLRFLYAKSLNEWGTTFQLLGYRYSTKNFYTLEDTTYKNSSGYEYDYYTDENGNKQKVLLNYYNTRNAKKGKFQANVTQQLGDYGSVYFSATQQSYWNTDETDSTYQAGYNSNWNALSYSVSWSYNKSRGTSESDQAIALSFSLPLAFLTNNNNYRQKLKNIHATSTFSNNSDGKTSIQTGVSGTALSDGRLQYSVNQGYSNRSYYTGSANLNYMSEYGNAGLGYSYNRSYKMLDYRLTGGLVAHHDGITLSQPLGDTNVLIKAPGAQSVKVQNTTGIKTDLRGYAVVPYSTSYRNNRVALDTRTLDDHTDLDDSVVNVVPTKGALALASFNARVGYRAIFNLLTADKKRLPFASTALEKASSATGIVDDNSHVYLTGIGEKGTIVVSWGPGDQDKCTASYTFTAAQLKQPVIQTDAVCLQ</sequence>
<dbReference type="RefSeq" id="WP_269949532.1">
    <property type="nucleotide sequence ID" value="NZ_CP104758.1"/>
</dbReference>
<keyword evidence="4" id="KW-1134">Transmembrane beta strand</keyword>
<gene>
    <name evidence="12" type="primary">fimD</name>
    <name evidence="12" type="ORF">N5580_15710</name>
</gene>
<dbReference type="AlphaFoldDB" id="A0AAJ5QJ45"/>
<evidence type="ECO:0000259" key="11">
    <source>
        <dbReference type="Pfam" id="PF13954"/>
    </source>
</evidence>
<comment type="similarity">
    <text evidence="2 9">Belongs to the fimbrial export usher family.</text>
</comment>
<dbReference type="InterPro" id="IPR018030">
    <property type="entry name" value="Fimbrial_membr_usher_CS"/>
</dbReference>
<dbReference type="InterPro" id="IPR042186">
    <property type="entry name" value="FimD_plug_dom"/>
</dbReference>
<dbReference type="Pfam" id="PF13953">
    <property type="entry name" value="PapC_C"/>
    <property type="match status" value="1"/>
</dbReference>
<keyword evidence="5 9" id="KW-0812">Transmembrane</keyword>
<dbReference type="Proteomes" id="UP001211544">
    <property type="component" value="Chromosome"/>
</dbReference>
<dbReference type="Pfam" id="PF00577">
    <property type="entry name" value="Usher"/>
    <property type="match status" value="1"/>
</dbReference>
<evidence type="ECO:0000259" key="10">
    <source>
        <dbReference type="Pfam" id="PF13953"/>
    </source>
</evidence>
<dbReference type="Pfam" id="PF13954">
    <property type="entry name" value="PapC_N"/>
    <property type="match status" value="1"/>
</dbReference>
<keyword evidence="9" id="KW-1029">Fimbrium biogenesis</keyword>
<dbReference type="EMBL" id="CP104758">
    <property type="protein sequence ID" value="WBG90508.1"/>
    <property type="molecule type" value="Genomic_DNA"/>
</dbReference>
<evidence type="ECO:0000256" key="6">
    <source>
        <dbReference type="ARBA" id="ARBA00022729"/>
    </source>
</evidence>
<evidence type="ECO:0000256" key="1">
    <source>
        <dbReference type="ARBA" id="ARBA00004571"/>
    </source>
</evidence>
<proteinExistence type="inferred from homology"/>
<organism evidence="12 13">
    <name type="scientific">Pantoea piersonii</name>
    <dbReference type="NCBI Taxonomy" id="2364647"/>
    <lineage>
        <taxon>Bacteria</taxon>
        <taxon>Pseudomonadati</taxon>
        <taxon>Pseudomonadota</taxon>
        <taxon>Gammaproteobacteria</taxon>
        <taxon>Enterobacterales</taxon>
        <taxon>Erwiniaceae</taxon>
        <taxon>Pantoea</taxon>
    </lineage>
</organism>
<dbReference type="PROSITE" id="PS01151">
    <property type="entry name" value="FIMBRIAL_USHER"/>
    <property type="match status" value="1"/>
</dbReference>
<dbReference type="InterPro" id="IPR000015">
    <property type="entry name" value="Fimb_usher"/>
</dbReference>
<accession>A0AAJ5QJ45</accession>